<dbReference type="InterPro" id="IPR016187">
    <property type="entry name" value="CTDL_fold"/>
</dbReference>
<reference evidence="3" key="1">
    <citation type="journal article" date="2019" name="Int. J. Syst. Evol. Microbiol.">
        <title>The Global Catalogue of Microorganisms (GCM) 10K type strain sequencing project: providing services to taxonomists for standard genome sequencing and annotation.</title>
        <authorList>
            <consortium name="The Broad Institute Genomics Platform"/>
            <consortium name="The Broad Institute Genome Sequencing Center for Infectious Disease"/>
            <person name="Wu L."/>
            <person name="Ma J."/>
        </authorList>
    </citation>
    <scope>NUCLEOTIDE SEQUENCE [LARGE SCALE GENOMIC DNA]</scope>
    <source>
        <strain evidence="3">KCTC 12861</strain>
    </source>
</reference>
<dbReference type="PANTHER" id="PTHR23150">
    <property type="entry name" value="SULFATASE MODIFYING FACTOR 1, 2"/>
    <property type="match status" value="1"/>
</dbReference>
<dbReference type="SUPFAM" id="SSF56436">
    <property type="entry name" value="C-type lectin-like"/>
    <property type="match status" value="1"/>
</dbReference>
<sequence length="279" mass="31022">MKLSVYVTLSIGVAVASIWAGSKARVYLPDISPRLASLEEPSSGDAPQPQMVEVRIDTPERGAKRIAVAKYEVTFGDWQACVDAGGCTHQPKRRKYVRDDHPVTGVSWLDTQQYLAWLSHETGQTYRLPTETEWRVLADDVIEEKVDKLFDDPRMAWAADYANFGKRAGRRTQSIGLHGTEDNGVADIAGNVWEWTQSCWRRSAEGPKQEINKNCRGVRVLAGVHMTYQSELIRVVPTGGCSIGFPPANIGFRVVRDLASEPLLSNLLPTEDLKIRGKT</sequence>
<name>A0ABQ3EJE1_9HYPH</name>
<dbReference type="RefSeq" id="WP_189438035.1">
    <property type="nucleotide sequence ID" value="NZ_BMXE01000007.1"/>
</dbReference>
<feature type="domain" description="Sulfatase-modifying factor enzyme-like" evidence="1">
    <location>
        <begin position="67"/>
        <end position="256"/>
    </location>
</feature>
<keyword evidence="3" id="KW-1185">Reference proteome</keyword>
<dbReference type="EMBL" id="BMXE01000007">
    <property type="protein sequence ID" value="GHB42230.1"/>
    <property type="molecule type" value="Genomic_DNA"/>
</dbReference>
<gene>
    <name evidence="2" type="ORF">GCM10007094_34300</name>
</gene>
<organism evidence="2 3">
    <name type="scientific">Pseudovibrio japonicus</name>
    <dbReference type="NCBI Taxonomy" id="366534"/>
    <lineage>
        <taxon>Bacteria</taxon>
        <taxon>Pseudomonadati</taxon>
        <taxon>Pseudomonadota</taxon>
        <taxon>Alphaproteobacteria</taxon>
        <taxon>Hyphomicrobiales</taxon>
        <taxon>Stappiaceae</taxon>
        <taxon>Pseudovibrio</taxon>
    </lineage>
</organism>
<dbReference type="Pfam" id="PF03781">
    <property type="entry name" value="FGE-sulfatase"/>
    <property type="match status" value="1"/>
</dbReference>
<evidence type="ECO:0000313" key="2">
    <source>
        <dbReference type="EMBL" id="GHB42230.1"/>
    </source>
</evidence>
<accession>A0ABQ3EJE1</accession>
<proteinExistence type="predicted"/>
<comment type="caution">
    <text evidence="2">The sequence shown here is derived from an EMBL/GenBank/DDBJ whole genome shotgun (WGS) entry which is preliminary data.</text>
</comment>
<evidence type="ECO:0000259" key="1">
    <source>
        <dbReference type="Pfam" id="PF03781"/>
    </source>
</evidence>
<dbReference type="Proteomes" id="UP000637980">
    <property type="component" value="Unassembled WGS sequence"/>
</dbReference>
<dbReference type="InterPro" id="IPR051043">
    <property type="entry name" value="Sulfatase_Mod_Factor_Kinase"/>
</dbReference>
<dbReference type="InterPro" id="IPR042095">
    <property type="entry name" value="SUMF_sf"/>
</dbReference>
<evidence type="ECO:0000313" key="3">
    <source>
        <dbReference type="Proteomes" id="UP000637980"/>
    </source>
</evidence>
<dbReference type="InterPro" id="IPR005532">
    <property type="entry name" value="SUMF_dom"/>
</dbReference>
<dbReference type="PANTHER" id="PTHR23150:SF19">
    <property type="entry name" value="FORMYLGLYCINE-GENERATING ENZYME"/>
    <property type="match status" value="1"/>
</dbReference>
<dbReference type="Gene3D" id="3.90.1580.10">
    <property type="entry name" value="paralog of FGE (formylglycine-generating enzyme)"/>
    <property type="match status" value="1"/>
</dbReference>
<protein>
    <recommendedName>
        <fullName evidence="1">Sulfatase-modifying factor enzyme-like domain-containing protein</fullName>
    </recommendedName>
</protein>